<dbReference type="EMBL" id="WEKV01000010">
    <property type="protein sequence ID" value="KAB7785299.1"/>
    <property type="molecule type" value="Genomic_DNA"/>
</dbReference>
<evidence type="ECO:0000313" key="3">
    <source>
        <dbReference type="Proteomes" id="UP000469949"/>
    </source>
</evidence>
<evidence type="ECO:0000313" key="2">
    <source>
        <dbReference type="EMBL" id="KAB7785299.1"/>
    </source>
</evidence>
<protein>
    <submittedName>
        <fullName evidence="2">Uncharacterized protein</fullName>
    </submittedName>
</protein>
<evidence type="ECO:0000256" key="1">
    <source>
        <dbReference type="SAM" id="MobiDB-lite"/>
    </source>
</evidence>
<comment type="caution">
    <text evidence="2">The sequence shown here is derived from an EMBL/GenBank/DDBJ whole genome shotgun (WGS) entry which is preliminary data.</text>
</comment>
<feature type="region of interest" description="Disordered" evidence="1">
    <location>
        <begin position="1"/>
        <end position="39"/>
    </location>
</feature>
<sequence>MSLSATTGFHRHRSRSASRLQPRMIRENGPDHGTGARPRRSVMDCRTLESFGQQVEACGALDSRRHNLGRPSPERLAVPCDDAKPVETSP</sequence>
<organism evidence="2 3">
    <name type="scientific">Methylorubrum populi</name>
    <dbReference type="NCBI Taxonomy" id="223967"/>
    <lineage>
        <taxon>Bacteria</taxon>
        <taxon>Pseudomonadati</taxon>
        <taxon>Pseudomonadota</taxon>
        <taxon>Alphaproteobacteria</taxon>
        <taxon>Hyphomicrobiales</taxon>
        <taxon>Methylobacteriaceae</taxon>
        <taxon>Methylorubrum</taxon>
    </lineage>
</organism>
<name>A0A833J6T7_9HYPH</name>
<dbReference type="Proteomes" id="UP000469949">
    <property type="component" value="Unassembled WGS sequence"/>
</dbReference>
<accession>A0A833J6T7</accession>
<proteinExistence type="predicted"/>
<reference evidence="2 3" key="1">
    <citation type="submission" date="2019-10" db="EMBL/GenBank/DDBJ databases">
        <title>Draft Genome Sequence of the Caffeine Degrading Methylotroph Methylorubrum populi PINKEL.</title>
        <authorList>
            <person name="Dawson S.C."/>
            <person name="Zhang X."/>
            <person name="Wright M.E."/>
            <person name="Sharma G."/>
            <person name="Langner J.T."/>
            <person name="Ditty J.L."/>
            <person name="Subuyuj G.A."/>
        </authorList>
    </citation>
    <scope>NUCLEOTIDE SEQUENCE [LARGE SCALE GENOMIC DNA]</scope>
    <source>
        <strain evidence="2 3">Pinkel</strain>
    </source>
</reference>
<feature type="compositionally biased region" description="Basic and acidic residues" evidence="1">
    <location>
        <begin position="81"/>
        <end position="90"/>
    </location>
</feature>
<feature type="region of interest" description="Disordered" evidence="1">
    <location>
        <begin position="64"/>
        <end position="90"/>
    </location>
</feature>
<dbReference type="AlphaFoldDB" id="A0A833J6T7"/>
<gene>
    <name evidence="2" type="ORF">F8B43_3332</name>
</gene>